<evidence type="ECO:0000256" key="7">
    <source>
        <dbReference type="SAM" id="Phobius"/>
    </source>
</evidence>
<feature type="transmembrane region" description="Helical" evidence="7">
    <location>
        <begin position="314"/>
        <end position="331"/>
    </location>
</feature>
<dbReference type="RefSeq" id="WP_198061220.1">
    <property type="nucleotide sequence ID" value="NZ_CP065856.1"/>
</dbReference>
<dbReference type="GO" id="GO:0016020">
    <property type="term" value="C:membrane"/>
    <property type="evidence" value="ECO:0007669"/>
    <property type="project" value="UniProtKB-SubCell"/>
</dbReference>
<comment type="subcellular location">
    <subcellularLocation>
        <location evidence="1">Membrane</location>
        <topology evidence="1">Multi-pass membrane protein</topology>
    </subcellularLocation>
</comment>
<keyword evidence="9" id="KW-1185">Reference proteome</keyword>
<sequence length="394" mass="42368">MAHADTPMPGTVDDVAPRRLAWWVLGLGLLGVLAFVALRFLPWLVFGLFIYYVSRPITRRLESRVGSPGLVAMLTLLLIVLPVVLLLGALLVVAAGQFASALANVPLEDLLGRLPVGPADLPDTPTEVYDVTVTLIRDPSVQAVVGSVTGLIGAVGATLYNVFVSLLIGFFLLVSDRGIAGWFESEVFGEDSLAVRYLSTVDEGLRSIFFGYTLTILAIVVLTSVIYTAFDLLAPGDIAIPSIVLLAVVTGVFTLVPLVGRSIVYFLIAGVMAAQAATTDPRLLWYPVLFLAVMMLAFDNVVRTYIRPYLSGRMFNTGLVMFAYLFGPALFGWYGIFLGPVLLVFVVVFMRLVLPLLANPDRELPPAEREVTLDEFTSVPSGSEGPGSGAAEPE</sequence>
<feature type="transmembrane region" description="Helical" evidence="7">
    <location>
        <begin position="337"/>
        <end position="358"/>
    </location>
</feature>
<name>A0A7T3KV34_9EURY</name>
<evidence type="ECO:0000256" key="3">
    <source>
        <dbReference type="ARBA" id="ARBA00022692"/>
    </source>
</evidence>
<evidence type="ECO:0000313" key="9">
    <source>
        <dbReference type="Proteomes" id="UP000595001"/>
    </source>
</evidence>
<comment type="similarity">
    <text evidence="2">Belongs to the autoinducer-2 exporter (AI-2E) (TC 2.A.86) family.</text>
</comment>
<feature type="transmembrane region" description="Helical" evidence="7">
    <location>
        <begin position="209"/>
        <end position="230"/>
    </location>
</feature>
<keyword evidence="4 7" id="KW-1133">Transmembrane helix</keyword>
<evidence type="ECO:0000256" key="5">
    <source>
        <dbReference type="ARBA" id="ARBA00023136"/>
    </source>
</evidence>
<evidence type="ECO:0000256" key="6">
    <source>
        <dbReference type="SAM" id="MobiDB-lite"/>
    </source>
</evidence>
<gene>
    <name evidence="8" type="ORF">I7X12_16990</name>
</gene>
<keyword evidence="5 7" id="KW-0472">Membrane</keyword>
<dbReference type="EMBL" id="CP065856">
    <property type="protein sequence ID" value="QPV62415.1"/>
    <property type="molecule type" value="Genomic_DNA"/>
</dbReference>
<dbReference type="PANTHER" id="PTHR21716:SF4">
    <property type="entry name" value="TRANSMEMBRANE PROTEIN 245"/>
    <property type="match status" value="1"/>
</dbReference>
<dbReference type="AlphaFoldDB" id="A0A7T3KV34"/>
<dbReference type="OrthoDB" id="282734at2157"/>
<dbReference type="KEGG" id="hlt:I7X12_16990"/>
<dbReference type="GeneID" id="60590225"/>
<dbReference type="PANTHER" id="PTHR21716">
    <property type="entry name" value="TRANSMEMBRANE PROTEIN"/>
    <property type="match status" value="1"/>
</dbReference>
<proteinExistence type="inferred from homology"/>
<evidence type="ECO:0000256" key="1">
    <source>
        <dbReference type="ARBA" id="ARBA00004141"/>
    </source>
</evidence>
<feature type="transmembrane region" description="Helical" evidence="7">
    <location>
        <begin position="74"/>
        <end position="99"/>
    </location>
</feature>
<evidence type="ECO:0000313" key="8">
    <source>
        <dbReference type="EMBL" id="QPV62415.1"/>
    </source>
</evidence>
<keyword evidence="3 7" id="KW-0812">Transmembrane</keyword>
<feature type="transmembrane region" description="Helical" evidence="7">
    <location>
        <begin position="284"/>
        <end position="302"/>
    </location>
</feature>
<feature type="transmembrane region" description="Helical" evidence="7">
    <location>
        <begin position="20"/>
        <end position="53"/>
    </location>
</feature>
<dbReference type="InterPro" id="IPR002549">
    <property type="entry name" value="AI-2E-like"/>
</dbReference>
<dbReference type="Proteomes" id="UP000595001">
    <property type="component" value="Chromosome"/>
</dbReference>
<evidence type="ECO:0000256" key="4">
    <source>
        <dbReference type="ARBA" id="ARBA00022989"/>
    </source>
</evidence>
<dbReference type="Pfam" id="PF01594">
    <property type="entry name" value="AI-2E_transport"/>
    <property type="match status" value="1"/>
</dbReference>
<reference evidence="8 9" key="1">
    <citation type="submission" date="2020-12" db="EMBL/GenBank/DDBJ databases">
        <title>Halosimplex halophilum sp. nov. and Halosimplex salinum sp. nov., two new members of the genus Halosimplex.</title>
        <authorList>
            <person name="Cui H.L."/>
        </authorList>
    </citation>
    <scope>NUCLEOTIDE SEQUENCE [LARGE SCALE GENOMIC DNA]</scope>
    <source>
        <strain evidence="8 9">YGH94</strain>
    </source>
</reference>
<accession>A0A7T3KV34</accession>
<protein>
    <submittedName>
        <fullName evidence="8">AI-2E family transporter</fullName>
    </submittedName>
</protein>
<feature type="transmembrane region" description="Helical" evidence="7">
    <location>
        <begin position="236"/>
        <end position="256"/>
    </location>
</feature>
<organism evidence="8 9">
    <name type="scientific">Halosimplex litoreum</name>
    <dbReference type="NCBI Taxonomy" id="1198301"/>
    <lineage>
        <taxon>Archaea</taxon>
        <taxon>Methanobacteriati</taxon>
        <taxon>Methanobacteriota</taxon>
        <taxon>Stenosarchaea group</taxon>
        <taxon>Halobacteria</taxon>
        <taxon>Halobacteriales</taxon>
        <taxon>Haloarculaceae</taxon>
        <taxon>Halosimplex</taxon>
    </lineage>
</organism>
<feature type="transmembrane region" description="Helical" evidence="7">
    <location>
        <begin position="263"/>
        <end position="278"/>
    </location>
</feature>
<feature type="region of interest" description="Disordered" evidence="6">
    <location>
        <begin position="374"/>
        <end position="394"/>
    </location>
</feature>
<feature type="transmembrane region" description="Helical" evidence="7">
    <location>
        <begin position="151"/>
        <end position="174"/>
    </location>
</feature>
<evidence type="ECO:0000256" key="2">
    <source>
        <dbReference type="ARBA" id="ARBA00009773"/>
    </source>
</evidence>